<proteinExistence type="predicted"/>
<gene>
    <name evidence="1" type="ORF">DVH24_001253</name>
</gene>
<organism evidence="1 2">
    <name type="scientific">Malus domestica</name>
    <name type="common">Apple</name>
    <name type="synonym">Pyrus malus</name>
    <dbReference type="NCBI Taxonomy" id="3750"/>
    <lineage>
        <taxon>Eukaryota</taxon>
        <taxon>Viridiplantae</taxon>
        <taxon>Streptophyta</taxon>
        <taxon>Embryophyta</taxon>
        <taxon>Tracheophyta</taxon>
        <taxon>Spermatophyta</taxon>
        <taxon>Magnoliopsida</taxon>
        <taxon>eudicotyledons</taxon>
        <taxon>Gunneridae</taxon>
        <taxon>Pentapetalae</taxon>
        <taxon>rosids</taxon>
        <taxon>fabids</taxon>
        <taxon>Rosales</taxon>
        <taxon>Rosaceae</taxon>
        <taxon>Amygdaloideae</taxon>
        <taxon>Maleae</taxon>
        <taxon>Malus</taxon>
    </lineage>
</organism>
<evidence type="ECO:0000313" key="1">
    <source>
        <dbReference type="EMBL" id="RXI01019.1"/>
    </source>
</evidence>
<accession>A0A498JYR0</accession>
<evidence type="ECO:0000313" key="2">
    <source>
        <dbReference type="Proteomes" id="UP000290289"/>
    </source>
</evidence>
<dbReference type="Proteomes" id="UP000290289">
    <property type="component" value="Chromosome 4"/>
</dbReference>
<dbReference type="EMBL" id="RDQH01000330">
    <property type="protein sequence ID" value="RXI01019.1"/>
    <property type="molecule type" value="Genomic_DNA"/>
</dbReference>
<name>A0A498JYR0_MALDO</name>
<comment type="caution">
    <text evidence="1">The sequence shown here is derived from an EMBL/GenBank/DDBJ whole genome shotgun (WGS) entry which is preliminary data.</text>
</comment>
<protein>
    <submittedName>
        <fullName evidence="1">Uncharacterized protein</fullName>
    </submittedName>
</protein>
<keyword evidence="2" id="KW-1185">Reference proteome</keyword>
<sequence length="107" mass="12183">MVLDPRFKLDYVSFCFSVVYGADEVIELTNGFKDVLVQLYYFYLKSNEQAPQAPNVGSSSNSAPMEVVDSSSIEDARLSQFLKIRKQINRGELRSEVDRKMQGCLNF</sequence>
<reference evidence="1 2" key="1">
    <citation type="submission" date="2018-10" db="EMBL/GenBank/DDBJ databases">
        <title>A high-quality apple genome assembly.</title>
        <authorList>
            <person name="Hu J."/>
        </authorList>
    </citation>
    <scope>NUCLEOTIDE SEQUENCE [LARGE SCALE GENOMIC DNA]</scope>
    <source>
        <strain evidence="2">cv. HFTH1</strain>
        <tissue evidence="1">Young leaf</tissue>
    </source>
</reference>
<dbReference type="AlphaFoldDB" id="A0A498JYR0"/>